<sequence>MPHLWLRNDALAGLAGQASIAKRPIKRPVPCNFEPARTLKMGRRKGYQQPLTVSEILKGIPRLGAIAICVFSY</sequence>
<dbReference type="GeneID" id="34521579"/>
<reference evidence="1" key="2">
    <citation type="submission" date="2014-02" db="EMBL/GenBank/DDBJ databases">
        <title>Complete DNA sequence of /Kuraishia capsulata/ illustrates novel genomic features among budding yeasts (/Saccharomycotina/).</title>
        <authorList>
            <person name="Morales L."/>
            <person name="Noel B."/>
            <person name="Porcel B."/>
            <person name="Marcet-Houben M."/>
            <person name="Hullo M-F."/>
            <person name="Sacerdot C."/>
            <person name="Tekaia F."/>
            <person name="Leh-Louis V."/>
            <person name="Despons L."/>
            <person name="Khanna V."/>
            <person name="Aury J-M."/>
            <person name="Barbe V."/>
            <person name="Couloux A."/>
            <person name="Labadie K."/>
            <person name="Pelletier E."/>
            <person name="Souciet J-L."/>
            <person name="Boekhout T."/>
            <person name="Gabaldon T."/>
            <person name="Wincker P."/>
            <person name="Dujon B."/>
        </authorList>
    </citation>
    <scope>NUCLEOTIDE SEQUENCE</scope>
    <source>
        <strain evidence="1">CBS 1993</strain>
    </source>
</reference>
<dbReference type="EMBL" id="HG793129">
    <property type="protein sequence ID" value="CDK28201.1"/>
    <property type="molecule type" value="Genomic_DNA"/>
</dbReference>
<organism evidence="1 2">
    <name type="scientific">Kuraishia capsulata CBS 1993</name>
    <dbReference type="NCBI Taxonomy" id="1382522"/>
    <lineage>
        <taxon>Eukaryota</taxon>
        <taxon>Fungi</taxon>
        <taxon>Dikarya</taxon>
        <taxon>Ascomycota</taxon>
        <taxon>Saccharomycotina</taxon>
        <taxon>Pichiomycetes</taxon>
        <taxon>Pichiales</taxon>
        <taxon>Pichiaceae</taxon>
        <taxon>Kuraishia</taxon>
    </lineage>
</organism>
<gene>
    <name evidence="1" type="ORF">KUCA_T00004183001</name>
</gene>
<keyword evidence="2" id="KW-1185">Reference proteome</keyword>
<dbReference type="Proteomes" id="UP000019384">
    <property type="component" value="Unassembled WGS sequence"/>
</dbReference>
<accession>W6MNJ9</accession>
<evidence type="ECO:0000313" key="2">
    <source>
        <dbReference type="Proteomes" id="UP000019384"/>
    </source>
</evidence>
<evidence type="ECO:0000313" key="1">
    <source>
        <dbReference type="EMBL" id="CDK28201.1"/>
    </source>
</evidence>
<dbReference type="HOGENOM" id="CLU_2705162_0_0_1"/>
<protein>
    <submittedName>
        <fullName evidence="1">Uncharacterized protein</fullName>
    </submittedName>
</protein>
<name>W6MNJ9_9ASCO</name>
<proteinExistence type="predicted"/>
<reference evidence="1" key="1">
    <citation type="submission" date="2013-12" db="EMBL/GenBank/DDBJ databases">
        <authorList>
            <person name="Genoscope - CEA"/>
        </authorList>
    </citation>
    <scope>NUCLEOTIDE SEQUENCE</scope>
    <source>
        <strain evidence="1">CBS 1993</strain>
    </source>
</reference>
<dbReference type="RefSeq" id="XP_022460191.1">
    <property type="nucleotide sequence ID" value="XM_022600890.1"/>
</dbReference>
<dbReference type="AlphaFoldDB" id="W6MNJ9"/>